<accession>A0AB33KW97</accession>
<protein>
    <submittedName>
        <fullName evidence="1">Uncharacterized protein</fullName>
    </submittedName>
</protein>
<dbReference type="InterPro" id="IPR025332">
    <property type="entry name" value="DUF4238"/>
</dbReference>
<dbReference type="Pfam" id="PF14022">
    <property type="entry name" value="DUF4238"/>
    <property type="match status" value="1"/>
</dbReference>
<sequence length="271" mass="32098">MTPQKDQNQFNVLKIYLKQFEYLFDNKPNISVLKVGEKFILKKSIDNFLSENSIYFFENNTSRVEQLFKQLIYNIEPIYLNIISDLDNYQTLRNNSFTKLVQIISYFTIKSNNWHSMMHFNLNSNNKTNFLKQICAHHTNSLKDIEATKFYRDVANLPVDDIISYTLLFSAEYLVRKIESCKIIFLKSTDDAPWFTSDSPVVIKNEIITEKSEIYFPINRTYLAYLYFENSNLKRNKLQNLKTNSIHLVNDQLSWKLQQIIMKNAGNNIIF</sequence>
<dbReference type="AlphaFoldDB" id="A0AB33KW97"/>
<reference evidence="1" key="1">
    <citation type="submission" date="2024-08" db="EMBL/GenBank/DDBJ databases">
        <title>Whole genome sequence of Tenacibaculum sp. strain pbs-1 associated with black-spot shell disease in Akoya pearl oysters.</title>
        <authorList>
            <person name="Sakatoku A."/>
            <person name="Suzuki T."/>
            <person name="Hatano K."/>
            <person name="Seki M."/>
            <person name="Tanaka D."/>
            <person name="Nakamura S."/>
            <person name="Suzuki N."/>
            <person name="Isshiki T."/>
        </authorList>
    </citation>
    <scope>NUCLEOTIDE SEQUENCE</scope>
    <source>
        <strain evidence="1">Pbs-1</strain>
    </source>
</reference>
<dbReference type="EMBL" id="AP035888">
    <property type="protein sequence ID" value="BFP66920.1"/>
    <property type="molecule type" value="Genomic_DNA"/>
</dbReference>
<proteinExistence type="predicted"/>
<evidence type="ECO:0000313" key="1">
    <source>
        <dbReference type="EMBL" id="BFP66920.1"/>
    </source>
</evidence>
<name>A0AB33KW97_9FLAO</name>
<gene>
    <name evidence="1" type="ORF">Pbs1_02630</name>
</gene>
<organism evidence="1">
    <name type="scientific">Tenacibaculum sp. Pbs-1</name>
    <dbReference type="NCBI Taxonomy" id="3238748"/>
    <lineage>
        <taxon>Bacteria</taxon>
        <taxon>Pseudomonadati</taxon>
        <taxon>Bacteroidota</taxon>
        <taxon>Flavobacteriia</taxon>
        <taxon>Flavobacteriales</taxon>
        <taxon>Flavobacteriaceae</taxon>
        <taxon>Tenacibaculum</taxon>
    </lineage>
</organism>